<protein>
    <submittedName>
        <fullName evidence="1">Sporulation protein YqfC</fullName>
    </submittedName>
</protein>
<dbReference type="AlphaFoldDB" id="A0A1G5BVN7"/>
<dbReference type="OrthoDB" id="2989236at2"/>
<dbReference type="InterPro" id="IPR022476">
    <property type="entry name" value="Spore_YabP/YqfC"/>
</dbReference>
<dbReference type="STRING" id="1120976.SAMN03080606_00533"/>
<organism evidence="1 2">
    <name type="scientific">Alkaliphilus peptidifermentans DSM 18978</name>
    <dbReference type="NCBI Taxonomy" id="1120976"/>
    <lineage>
        <taxon>Bacteria</taxon>
        <taxon>Bacillati</taxon>
        <taxon>Bacillota</taxon>
        <taxon>Clostridia</taxon>
        <taxon>Peptostreptococcales</taxon>
        <taxon>Natronincolaceae</taxon>
        <taxon>Alkaliphilus</taxon>
    </lineage>
</organism>
<dbReference type="Pfam" id="PF07873">
    <property type="entry name" value="YabP"/>
    <property type="match status" value="1"/>
</dbReference>
<evidence type="ECO:0000313" key="2">
    <source>
        <dbReference type="Proteomes" id="UP000198636"/>
    </source>
</evidence>
<gene>
    <name evidence="1" type="ORF">SAMN03080606_00533</name>
</gene>
<dbReference type="InterPro" id="IPR022477">
    <property type="entry name" value="Spore_YqfC"/>
</dbReference>
<sequence>MKKTEEIKKTIADILELPQDIVLDLPKITMVGNLQLYVENHKGIVEYSSNRVRIFTKCGVLRVIGKNLLLKNIVLEEIVIVGEIREVEFDD</sequence>
<proteinExistence type="predicted"/>
<evidence type="ECO:0000313" key="1">
    <source>
        <dbReference type="EMBL" id="SCX94010.1"/>
    </source>
</evidence>
<keyword evidence="2" id="KW-1185">Reference proteome</keyword>
<dbReference type="NCBIfam" id="TIGR02856">
    <property type="entry name" value="spore_yqfC"/>
    <property type="match status" value="1"/>
</dbReference>
<name>A0A1G5BVN7_9FIRM</name>
<dbReference type="RefSeq" id="WP_091539657.1">
    <property type="nucleotide sequence ID" value="NZ_FMUS01000002.1"/>
</dbReference>
<dbReference type="EMBL" id="FMUS01000002">
    <property type="protein sequence ID" value="SCX94010.1"/>
    <property type="molecule type" value="Genomic_DNA"/>
</dbReference>
<reference evidence="1 2" key="1">
    <citation type="submission" date="2016-10" db="EMBL/GenBank/DDBJ databases">
        <authorList>
            <person name="de Groot N.N."/>
        </authorList>
    </citation>
    <scope>NUCLEOTIDE SEQUENCE [LARGE SCALE GENOMIC DNA]</scope>
    <source>
        <strain evidence="1 2">DSM 18978</strain>
    </source>
</reference>
<accession>A0A1G5BVN7</accession>
<dbReference type="Proteomes" id="UP000198636">
    <property type="component" value="Unassembled WGS sequence"/>
</dbReference>